<protein>
    <submittedName>
        <fullName evidence="3">Uncharacterized protein</fullName>
    </submittedName>
</protein>
<dbReference type="AlphaFoldDB" id="A0A1L7RPP2"/>
<dbReference type="RefSeq" id="WP_210580559.1">
    <property type="nucleotide sequence ID" value="NZ_LK995517.1"/>
</dbReference>
<keyword evidence="2" id="KW-1133">Transmembrane helix</keyword>
<feature type="transmembrane region" description="Helical" evidence="2">
    <location>
        <begin position="196"/>
        <end position="214"/>
    </location>
</feature>
<evidence type="ECO:0000256" key="1">
    <source>
        <dbReference type="SAM" id="MobiDB-lite"/>
    </source>
</evidence>
<feature type="compositionally biased region" description="Low complexity" evidence="1">
    <location>
        <begin position="92"/>
        <end position="106"/>
    </location>
</feature>
<keyword evidence="2" id="KW-0472">Membrane</keyword>
<accession>A0A1L7RPP2</accession>
<name>A0A1L7RPP2_9ACTO</name>
<feature type="region of interest" description="Disordered" evidence="1">
    <location>
        <begin position="85"/>
        <end position="106"/>
    </location>
</feature>
<feature type="transmembrane region" description="Helical" evidence="2">
    <location>
        <begin position="164"/>
        <end position="184"/>
    </location>
</feature>
<evidence type="ECO:0000256" key="2">
    <source>
        <dbReference type="SAM" id="Phobius"/>
    </source>
</evidence>
<gene>
    <name evidence="3" type="ORF">AAM4_1810</name>
</gene>
<reference evidence="3" key="1">
    <citation type="submission" date="2014-07" db="EMBL/GenBank/DDBJ databases">
        <authorList>
            <person name="Zhang J.E."/>
            <person name="Yang H."/>
            <person name="Guo J."/>
            <person name="Deng Z."/>
            <person name="Luo H."/>
            <person name="Luo M."/>
            <person name="Zhao B."/>
        </authorList>
    </citation>
    <scope>NUCLEOTIDE SEQUENCE</scope>
    <source>
        <strain evidence="3">AM4</strain>
    </source>
</reference>
<evidence type="ECO:0000313" key="3">
    <source>
        <dbReference type="EMBL" id="CED91642.1"/>
    </source>
</evidence>
<feature type="transmembrane region" description="Helical" evidence="2">
    <location>
        <begin position="135"/>
        <end position="158"/>
    </location>
</feature>
<organism evidence="3">
    <name type="scientific">Actinomyces succiniciruminis</name>
    <dbReference type="NCBI Taxonomy" id="1522002"/>
    <lineage>
        <taxon>Bacteria</taxon>
        <taxon>Bacillati</taxon>
        <taxon>Actinomycetota</taxon>
        <taxon>Actinomycetes</taxon>
        <taxon>Actinomycetales</taxon>
        <taxon>Actinomycetaceae</taxon>
        <taxon>Actinomyces</taxon>
    </lineage>
</organism>
<feature type="transmembrane region" description="Helical" evidence="2">
    <location>
        <begin position="220"/>
        <end position="239"/>
    </location>
</feature>
<dbReference type="EMBL" id="LK995517">
    <property type="protein sequence ID" value="CED91642.1"/>
    <property type="molecule type" value="Genomic_DNA"/>
</dbReference>
<sequence>MSEPSSRNSPAPSSADVPQWINDLVPISARARALLRATAPALPVAVTAVLLLPQLVPFPTPWVATACIALGGFLALRHGGPAVPAADVSTTGGSVPGPRAAPGASAAVGAGPQAAAGTSAATAVGELRPGGRTGALLVVLDLLLSVTGLAAWAGLALAGTEQTLLVAATAAAVGLAVGVGLLAVMELVGRRSTVMVAALAAVALVAAAAAAYGLTLIAPSWWLVLALAVGVDAVGAIALRAGVRNDRRYPQPADAA</sequence>
<keyword evidence="2" id="KW-0812">Transmembrane</keyword>
<proteinExistence type="predicted"/>